<evidence type="ECO:0000256" key="1">
    <source>
        <dbReference type="ARBA" id="ARBA00009820"/>
    </source>
</evidence>
<feature type="non-terminal residue" evidence="4">
    <location>
        <position position="1074"/>
    </location>
</feature>
<keyword evidence="2" id="KW-0175">Coiled coil</keyword>
<evidence type="ECO:0000259" key="3">
    <source>
        <dbReference type="Pfam" id="PF13485"/>
    </source>
</evidence>
<dbReference type="InterPro" id="IPR011659">
    <property type="entry name" value="WD40"/>
</dbReference>
<dbReference type="AlphaFoldDB" id="A0A3B1DFD0"/>
<evidence type="ECO:0000256" key="2">
    <source>
        <dbReference type="SAM" id="Coils"/>
    </source>
</evidence>
<dbReference type="InterPro" id="IPR011042">
    <property type="entry name" value="6-blade_b-propeller_TolB-like"/>
</dbReference>
<gene>
    <name evidence="4" type="ORF">MNBD_IGNAVI01-1186</name>
</gene>
<sequence length="1074" mass="123229">MKFLKLNILFIFLTSSIIFGQFGQNKVQYKDYNWVYIQTKHFDIYFTEEGKVNAEFAAAAAEDALDNIQQRLDYQINNRISIIIYNSHNDFQETNTTDSYLGQGTGGFTEPFKNRVVIPFEGSYKKFRHVVHHELVHAVMRDMLYGGTIQNIVAKGINLQLPHWYHEGMAEYLSSDWETNSDMFIRNAIINDFLPDIKNLSGYFGYRGGQAVMKFIADKYGKEKIGELLQRINDMNSFEGGLRATIGLNLEELNEQWKKEMKIQYWPDIASREEPDDFSRRLTDNKKGIGFYNTSPAISPNGDKMAFISDRDIYLDVYVRSIKDKDDIERVASSGTTFDFEELNVLYPTLTWAPDNTHIALSLKQGGDDVITVIDVENNEYKNLPFKMPGIESVSWSPDGKKIAFNGHDATQSDIYVYDFDKEQVYKVTDDIFTDDEPTWGPKSDIIFFSSDRGAILDSSMIGDDFNIYYHDYKQLDLYQVNLNTKQITRLTDWEFSDERDAVVSPEGDQILFTSDKNGITNIYKKPIVFKEGTDKSRIEDLKAVPITNSLNPLEQLSLSKDGMKLIYTSLFKRGYNIFLIDDPFDLEIDLDSLKLTPFMAHVIAKSEGLIPDISFFADSPLQLTEKDTANTKVASKKAKKKEEEKKRKSFIFTGDLVTETEKDTTKSDYSNYIFGAEENSNKAKADSEKTGQKLFADKLDKNGNYLVNRYKINFTPDLIYANAGWSTMYGLIGTTVMSFSDVLGNHRLVGLTGFQIDLKNSDYGLSYYYLAKKINYSVEAFHTARFVYLYRGLYTYLYRFRNYGGLVSASIPLNRFYRFETSFAAINVTSENLDNMFEPMERIFYFLPSVSFVHDNTMWGYYSPIQGTRYKATVFGNLGFSDSRKSFYSVTWDFRKYIRFLFDNSLVLRFSGGYSGGNNPQRFMLGGTSNWINRSFATGTLPIRNASDFAFLTPAMPLRGYRYGEQLGTKYVLMNVELRLPIIRYLLAGPIIPIFFQNVIGTAFVDVGTAWTKNQELNFSFKHKLQDYSKGMLIGTGFGARTFLLFFLLRVDVAWAYDGSNFSTPKYYFSLGV</sequence>
<reference evidence="4" key="1">
    <citation type="submission" date="2018-06" db="EMBL/GenBank/DDBJ databases">
        <authorList>
            <person name="Zhirakovskaya E."/>
        </authorList>
    </citation>
    <scope>NUCLEOTIDE SEQUENCE</scope>
</reference>
<dbReference type="Gene3D" id="2.120.10.30">
    <property type="entry name" value="TolB, C-terminal domain"/>
    <property type="match status" value="1"/>
</dbReference>
<comment type="similarity">
    <text evidence="1">Belongs to the TolB family.</text>
</comment>
<dbReference type="Pfam" id="PF13485">
    <property type="entry name" value="Peptidase_MA_2"/>
    <property type="match status" value="1"/>
</dbReference>
<protein>
    <submittedName>
        <fullName evidence="4">TolB protein, periplasmic protein involved in the tonb-independent uptake of group A colicins</fullName>
    </submittedName>
</protein>
<dbReference type="EMBL" id="UOGD01000378">
    <property type="protein sequence ID" value="VAX27347.1"/>
    <property type="molecule type" value="Genomic_DNA"/>
</dbReference>
<dbReference type="Gene3D" id="2.40.160.50">
    <property type="entry name" value="membrane protein fhac: a member of the omp85/tpsb transporter family"/>
    <property type="match status" value="1"/>
</dbReference>
<feature type="domain" description="Peptidase MA-like" evidence="3">
    <location>
        <begin position="60"/>
        <end position="261"/>
    </location>
</feature>
<feature type="coiled-coil region" evidence="2">
    <location>
        <begin position="51"/>
        <end position="78"/>
    </location>
</feature>
<name>A0A3B1DFD0_9ZZZZ</name>
<proteinExistence type="inferred from homology"/>
<dbReference type="PANTHER" id="PTHR36842:SF1">
    <property type="entry name" value="PROTEIN TOLB"/>
    <property type="match status" value="1"/>
</dbReference>
<dbReference type="Pfam" id="PF07676">
    <property type="entry name" value="PD40"/>
    <property type="match status" value="3"/>
</dbReference>
<accession>A0A3B1DFD0</accession>
<dbReference type="InterPro" id="IPR039568">
    <property type="entry name" value="Peptidase_MA-like_dom"/>
</dbReference>
<organism evidence="4">
    <name type="scientific">hydrothermal vent metagenome</name>
    <dbReference type="NCBI Taxonomy" id="652676"/>
    <lineage>
        <taxon>unclassified sequences</taxon>
        <taxon>metagenomes</taxon>
        <taxon>ecological metagenomes</taxon>
    </lineage>
</organism>
<dbReference type="SUPFAM" id="SSF82171">
    <property type="entry name" value="DPP6 N-terminal domain-like"/>
    <property type="match status" value="1"/>
</dbReference>
<dbReference type="PANTHER" id="PTHR36842">
    <property type="entry name" value="PROTEIN TOLB HOMOLOG"/>
    <property type="match status" value="1"/>
</dbReference>
<evidence type="ECO:0000313" key="4">
    <source>
        <dbReference type="EMBL" id="VAX27347.1"/>
    </source>
</evidence>